<dbReference type="AlphaFoldDB" id="X1BXN7"/>
<organism evidence="1">
    <name type="scientific">marine sediment metagenome</name>
    <dbReference type="NCBI Taxonomy" id="412755"/>
    <lineage>
        <taxon>unclassified sequences</taxon>
        <taxon>metagenomes</taxon>
        <taxon>ecological metagenomes</taxon>
    </lineage>
</organism>
<feature type="non-terminal residue" evidence="1">
    <location>
        <position position="144"/>
    </location>
</feature>
<feature type="non-terminal residue" evidence="1">
    <location>
        <position position="1"/>
    </location>
</feature>
<accession>X1BXN7</accession>
<protein>
    <submittedName>
        <fullName evidence="1">Uncharacterized protein</fullName>
    </submittedName>
</protein>
<comment type="caution">
    <text evidence="1">The sequence shown here is derived from an EMBL/GenBank/DDBJ whole genome shotgun (WGS) entry which is preliminary data.</text>
</comment>
<reference evidence="1" key="1">
    <citation type="journal article" date="2014" name="Front. Microbiol.">
        <title>High frequency of phylogenetically diverse reductive dehalogenase-homologous genes in deep subseafloor sedimentary metagenomes.</title>
        <authorList>
            <person name="Kawai M."/>
            <person name="Futagami T."/>
            <person name="Toyoda A."/>
            <person name="Takaki Y."/>
            <person name="Nishi S."/>
            <person name="Hori S."/>
            <person name="Arai W."/>
            <person name="Tsubouchi T."/>
            <person name="Morono Y."/>
            <person name="Uchiyama I."/>
            <person name="Ito T."/>
            <person name="Fujiyama A."/>
            <person name="Inagaki F."/>
            <person name="Takami H."/>
        </authorList>
    </citation>
    <scope>NUCLEOTIDE SEQUENCE</scope>
    <source>
        <strain evidence="1">Expedition CK06-06</strain>
    </source>
</reference>
<dbReference type="EMBL" id="BART01014518">
    <property type="protein sequence ID" value="GAG88938.1"/>
    <property type="molecule type" value="Genomic_DNA"/>
</dbReference>
<sequence length="144" mass="16068">LVQLSESSEENFNTIITLLLNQNVNISTIITMLQFIIDNDQSDVIITLINNLMVLNNVTIIGYLQSIITIVENLGSCQECNLTAIFSLLVQLSESSEENFNTIITLLLNQNVNISTIITMLQFIIDSDQSDVIIALINNLMFVT</sequence>
<proteinExistence type="predicted"/>
<evidence type="ECO:0000313" key="1">
    <source>
        <dbReference type="EMBL" id="GAG88938.1"/>
    </source>
</evidence>
<name>X1BXN7_9ZZZZ</name>
<gene>
    <name evidence="1" type="ORF">S01H4_28896</name>
</gene>